<gene>
    <name evidence="4" type="ORF">E9232_006046</name>
</gene>
<feature type="domain" description="GFO/IDH/MocA-like oxidoreductase" evidence="3">
    <location>
        <begin position="132"/>
        <end position="265"/>
    </location>
</feature>
<reference evidence="4 5" key="1">
    <citation type="submission" date="2023-07" db="EMBL/GenBank/DDBJ databases">
        <title>Sorghum-associated microbial communities from plants grown in Nebraska, USA.</title>
        <authorList>
            <person name="Schachtman D."/>
        </authorList>
    </citation>
    <scope>NUCLEOTIDE SEQUENCE [LARGE SCALE GENOMIC DNA]</scope>
    <source>
        <strain evidence="4 5">584</strain>
    </source>
</reference>
<accession>A0ABU1JXZ3</accession>
<sequence>MSEKPVGIGIIGCGNISGAYLKAAPHFPILAVRACADLNLEVAQAKAAEFGVAARTIDQLLADPDIEIVVNLTTPQAHVPVGLQAIAAGKHVHSEKPLAISVAEGRKLLDAATAKGLRVGCAPDTFLGAGQQTARALIDAGRIGRPVAGTAFMMVPGHERWHPNPDFYYAKGGGPLFDMGPYYLTTLVNMLGPVARVTGTVAAAYAERRIASGPRAGQVVPVGTPTHITGTLAFASGAVVTLVMSFDIPAHRHAPIEIYGETASLSVPDPNIFGGELQISVPLPERKVEWQTETTGHAYGDGNYRIIGVADMAHAIRAGRPHRASAELAFHVLEVMEAVERSGQEGRPIEIESRCARPEPMPVEPAFGRAAA</sequence>
<evidence type="ECO:0000313" key="4">
    <source>
        <dbReference type="EMBL" id="MDR6293495.1"/>
    </source>
</evidence>
<name>A0ABU1JXZ3_9PROT</name>
<dbReference type="InterPro" id="IPR055170">
    <property type="entry name" value="GFO_IDH_MocA-like_dom"/>
</dbReference>
<organism evidence="4 5">
    <name type="scientific">Inquilinus ginsengisoli</name>
    <dbReference type="NCBI Taxonomy" id="363840"/>
    <lineage>
        <taxon>Bacteria</taxon>
        <taxon>Pseudomonadati</taxon>
        <taxon>Pseudomonadota</taxon>
        <taxon>Alphaproteobacteria</taxon>
        <taxon>Rhodospirillales</taxon>
        <taxon>Rhodospirillaceae</taxon>
        <taxon>Inquilinus</taxon>
    </lineage>
</organism>
<comment type="caution">
    <text evidence="4">The sequence shown here is derived from an EMBL/GenBank/DDBJ whole genome shotgun (WGS) entry which is preliminary data.</text>
</comment>
<dbReference type="InterPro" id="IPR050463">
    <property type="entry name" value="Gfo/Idh/MocA_oxidrdct_glycsds"/>
</dbReference>
<dbReference type="EMBL" id="JAVDPW010000012">
    <property type="protein sequence ID" value="MDR6293495.1"/>
    <property type="molecule type" value="Genomic_DNA"/>
</dbReference>
<dbReference type="SUPFAM" id="SSF55347">
    <property type="entry name" value="Glyceraldehyde-3-phosphate dehydrogenase-like, C-terminal domain"/>
    <property type="match status" value="1"/>
</dbReference>
<dbReference type="PANTHER" id="PTHR43818:SF11">
    <property type="entry name" value="BCDNA.GH03377"/>
    <property type="match status" value="1"/>
</dbReference>
<dbReference type="Gene3D" id="3.40.50.720">
    <property type="entry name" value="NAD(P)-binding Rossmann-like Domain"/>
    <property type="match status" value="1"/>
</dbReference>
<keyword evidence="5" id="KW-1185">Reference proteome</keyword>
<dbReference type="Proteomes" id="UP001262410">
    <property type="component" value="Unassembled WGS sequence"/>
</dbReference>
<proteinExistence type="predicted"/>
<dbReference type="SUPFAM" id="SSF51735">
    <property type="entry name" value="NAD(P)-binding Rossmann-fold domains"/>
    <property type="match status" value="1"/>
</dbReference>
<feature type="domain" description="Gfo/Idh/MocA-like oxidoreductase N-terminal" evidence="2">
    <location>
        <begin position="7"/>
        <end position="120"/>
    </location>
</feature>
<evidence type="ECO:0008006" key="6">
    <source>
        <dbReference type="Google" id="ProtNLM"/>
    </source>
</evidence>
<dbReference type="Pfam" id="PF01408">
    <property type="entry name" value="GFO_IDH_MocA"/>
    <property type="match status" value="1"/>
</dbReference>
<dbReference type="Pfam" id="PF22725">
    <property type="entry name" value="GFO_IDH_MocA_C3"/>
    <property type="match status" value="1"/>
</dbReference>
<evidence type="ECO:0000313" key="5">
    <source>
        <dbReference type="Proteomes" id="UP001262410"/>
    </source>
</evidence>
<evidence type="ECO:0000256" key="1">
    <source>
        <dbReference type="ARBA" id="ARBA00023002"/>
    </source>
</evidence>
<dbReference type="InterPro" id="IPR036291">
    <property type="entry name" value="NAD(P)-bd_dom_sf"/>
</dbReference>
<keyword evidence="1" id="KW-0560">Oxidoreductase</keyword>
<dbReference type="InterPro" id="IPR000683">
    <property type="entry name" value="Gfo/Idh/MocA-like_OxRdtase_N"/>
</dbReference>
<protein>
    <recommendedName>
        <fullName evidence="6">Oxidoreductase</fullName>
    </recommendedName>
</protein>
<evidence type="ECO:0000259" key="2">
    <source>
        <dbReference type="Pfam" id="PF01408"/>
    </source>
</evidence>
<dbReference type="PANTHER" id="PTHR43818">
    <property type="entry name" value="BCDNA.GH03377"/>
    <property type="match status" value="1"/>
</dbReference>
<evidence type="ECO:0000259" key="3">
    <source>
        <dbReference type="Pfam" id="PF22725"/>
    </source>
</evidence>
<dbReference type="Gene3D" id="3.30.360.10">
    <property type="entry name" value="Dihydrodipicolinate Reductase, domain 2"/>
    <property type="match status" value="1"/>
</dbReference>
<dbReference type="RefSeq" id="WP_309800512.1">
    <property type="nucleotide sequence ID" value="NZ_JAVDPW010000012.1"/>
</dbReference>